<gene>
    <name evidence="1" type="ORF">STAS_08915</name>
</gene>
<protein>
    <submittedName>
        <fullName evidence="1">RING/U-box superfamily protein</fullName>
    </submittedName>
</protein>
<evidence type="ECO:0000313" key="1">
    <source>
        <dbReference type="EMBL" id="GER32817.1"/>
    </source>
</evidence>
<evidence type="ECO:0000313" key="2">
    <source>
        <dbReference type="Proteomes" id="UP000325081"/>
    </source>
</evidence>
<proteinExistence type="predicted"/>
<dbReference type="Proteomes" id="UP000325081">
    <property type="component" value="Unassembled WGS sequence"/>
</dbReference>
<organism evidence="1 2">
    <name type="scientific">Striga asiatica</name>
    <name type="common">Asiatic witchweed</name>
    <name type="synonym">Buchnera asiatica</name>
    <dbReference type="NCBI Taxonomy" id="4170"/>
    <lineage>
        <taxon>Eukaryota</taxon>
        <taxon>Viridiplantae</taxon>
        <taxon>Streptophyta</taxon>
        <taxon>Embryophyta</taxon>
        <taxon>Tracheophyta</taxon>
        <taxon>Spermatophyta</taxon>
        <taxon>Magnoliopsida</taxon>
        <taxon>eudicotyledons</taxon>
        <taxon>Gunneridae</taxon>
        <taxon>Pentapetalae</taxon>
        <taxon>asterids</taxon>
        <taxon>lamiids</taxon>
        <taxon>Lamiales</taxon>
        <taxon>Orobanchaceae</taxon>
        <taxon>Buchnereae</taxon>
        <taxon>Striga</taxon>
    </lineage>
</organism>
<name>A0A5A7PKI1_STRAF</name>
<dbReference type="OrthoDB" id="1932658at2759"/>
<dbReference type="EMBL" id="BKCP01004628">
    <property type="protein sequence ID" value="GER32817.1"/>
    <property type="molecule type" value="Genomic_DNA"/>
</dbReference>
<sequence>MLERPEMSTPVQIWGKSCYWKLQGIDEEKTGSGKGFSSVSPKSKRVGPTLDHDGMKNLLLHSITKKNALPFILFMQVAESIMIGANSLLVGSKRLLVEFSQPAVARLGNLRETIGFAIWAWLATAQDDLAVAHKHCADTWFKIRGNKPNVVDHPYLIINSKSTTMIRIL</sequence>
<accession>A0A5A7PKI1</accession>
<dbReference type="AlphaFoldDB" id="A0A5A7PKI1"/>
<reference evidence="2" key="1">
    <citation type="journal article" date="2019" name="Curr. Biol.">
        <title>Genome Sequence of Striga asiatica Provides Insight into the Evolution of Plant Parasitism.</title>
        <authorList>
            <person name="Yoshida S."/>
            <person name="Kim S."/>
            <person name="Wafula E.K."/>
            <person name="Tanskanen J."/>
            <person name="Kim Y.M."/>
            <person name="Honaas L."/>
            <person name="Yang Z."/>
            <person name="Spallek T."/>
            <person name="Conn C.E."/>
            <person name="Ichihashi Y."/>
            <person name="Cheong K."/>
            <person name="Cui S."/>
            <person name="Der J.P."/>
            <person name="Gundlach H."/>
            <person name="Jiao Y."/>
            <person name="Hori C."/>
            <person name="Ishida J.K."/>
            <person name="Kasahara H."/>
            <person name="Kiba T."/>
            <person name="Kim M.S."/>
            <person name="Koo N."/>
            <person name="Laohavisit A."/>
            <person name="Lee Y.H."/>
            <person name="Lumba S."/>
            <person name="McCourt P."/>
            <person name="Mortimer J.C."/>
            <person name="Mutuku J.M."/>
            <person name="Nomura T."/>
            <person name="Sasaki-Sekimoto Y."/>
            <person name="Seto Y."/>
            <person name="Wang Y."/>
            <person name="Wakatake T."/>
            <person name="Sakakibara H."/>
            <person name="Demura T."/>
            <person name="Yamaguchi S."/>
            <person name="Yoneyama K."/>
            <person name="Manabe R.I."/>
            <person name="Nelson D.C."/>
            <person name="Schulman A.H."/>
            <person name="Timko M.P."/>
            <person name="dePamphilis C.W."/>
            <person name="Choi D."/>
            <person name="Shirasu K."/>
        </authorList>
    </citation>
    <scope>NUCLEOTIDE SEQUENCE [LARGE SCALE GENOMIC DNA]</scope>
    <source>
        <strain evidence="2">cv. UVA1</strain>
    </source>
</reference>
<comment type="caution">
    <text evidence="1">The sequence shown here is derived from an EMBL/GenBank/DDBJ whole genome shotgun (WGS) entry which is preliminary data.</text>
</comment>
<keyword evidence="2" id="KW-1185">Reference proteome</keyword>